<feature type="chain" id="PRO_5043321395" evidence="4">
    <location>
        <begin position="25"/>
        <end position="577"/>
    </location>
</feature>
<dbReference type="GO" id="GO:0006508">
    <property type="term" value="P:proteolysis"/>
    <property type="evidence" value="ECO:0007669"/>
    <property type="project" value="InterPro"/>
</dbReference>
<dbReference type="GO" id="GO:0004252">
    <property type="term" value="F:serine-type endopeptidase activity"/>
    <property type="evidence" value="ECO:0007669"/>
    <property type="project" value="InterPro"/>
</dbReference>
<name>A0A1B0D6C1_PHLPP</name>
<dbReference type="Proteomes" id="UP000092462">
    <property type="component" value="Unassembled WGS sequence"/>
</dbReference>
<dbReference type="Pfam" id="PF16030">
    <property type="entry name" value="GD_N"/>
    <property type="match status" value="1"/>
</dbReference>
<evidence type="ECO:0000256" key="1">
    <source>
        <dbReference type="ARBA" id="ARBA00023157"/>
    </source>
</evidence>
<dbReference type="PROSITE" id="PS50240">
    <property type="entry name" value="TRYPSIN_DOM"/>
    <property type="match status" value="1"/>
</dbReference>
<comment type="similarity">
    <text evidence="2">Belongs to the peptidase S1 family. CLIP subfamily.</text>
</comment>
<dbReference type="AlphaFoldDB" id="A0A1B0D6C1"/>
<dbReference type="EMBL" id="AJVK01012025">
    <property type="status" value="NOT_ANNOTATED_CDS"/>
    <property type="molecule type" value="Genomic_DNA"/>
</dbReference>
<dbReference type="InterPro" id="IPR001254">
    <property type="entry name" value="Trypsin_dom"/>
</dbReference>
<organism evidence="5 6">
    <name type="scientific">Phlebotomus papatasi</name>
    <name type="common">Sandfly</name>
    <dbReference type="NCBI Taxonomy" id="29031"/>
    <lineage>
        <taxon>Eukaryota</taxon>
        <taxon>Metazoa</taxon>
        <taxon>Ecdysozoa</taxon>
        <taxon>Arthropoda</taxon>
        <taxon>Hexapoda</taxon>
        <taxon>Insecta</taxon>
        <taxon>Pterygota</taxon>
        <taxon>Neoptera</taxon>
        <taxon>Endopterygota</taxon>
        <taxon>Diptera</taxon>
        <taxon>Nematocera</taxon>
        <taxon>Psychodoidea</taxon>
        <taxon>Psychodidae</taxon>
        <taxon>Phlebotomus</taxon>
        <taxon>Phlebotomus</taxon>
    </lineage>
</organism>
<sequence length="577" mass="64120">MIASFKHIFTLVDIVLVVISVVSGQVNSPCPNLFQYQHNGYEAEGALEVPGPPLGGKLELHIFLTVPVQLPSNLMKHIDSRSLRIVDPFYPPYQEPQTPPPPPPSRPTNPRPSNPFFSPGINPQITSNRNQENTVQVCGKIESRFSITPLIFGGEEFPKGSWPWLVAVHVYKGAQFSFVCGGTLVSQDVIVSAAHCFTDGRGGGYQAADVIVFVGKHDLRKLKEDGELNLHNLSFRNCITGRLLSYVGTLELRDSQEATLQRLQSGQTVRYRVKFPLPNPVPRLVKITYNGNVICQGEQAKFPSRGSYLTNIRLHHVLTTRLSNSPFQDVDEYPNSAPFLPQNNYYGNNSTNPFFDQSNNYNPYGGSNNFIPQAPTHAPAFPSYQEPQTPTKIIFSTGATISEVNSLNIHPEFLKDPRGSFDADIAVLILRESVEYSAYIRPVCLWSLPTDEEYFVGKTGVVVGWGRDEKGNLVTYLPKRTQVPLVSTQECINSREDFSTLTSSRTLCGGWRDGVNGPCTGDSGGGLIMYENGRWQLRGIISIAIKHPVSGVCDLREYVVFTDAAKFTNWIRSFMTR</sequence>
<dbReference type="InterPro" id="IPR009003">
    <property type="entry name" value="Peptidase_S1_PA"/>
</dbReference>
<keyword evidence="6" id="KW-1185">Reference proteome</keyword>
<feature type="compositionally biased region" description="Polar residues" evidence="3">
    <location>
        <begin position="121"/>
        <end position="132"/>
    </location>
</feature>
<accession>A0A1B0D6C1</accession>
<protein>
    <submittedName>
        <fullName evidence="5">Uncharacterized protein</fullName>
    </submittedName>
</protein>
<dbReference type="EnsemblMetazoa" id="PPAI003030-RA">
    <property type="protein sequence ID" value="PPAI003030-PA"/>
    <property type="gene ID" value="PPAI003030"/>
</dbReference>
<keyword evidence="1" id="KW-1015">Disulfide bond</keyword>
<dbReference type="SMART" id="SM00020">
    <property type="entry name" value="Tryp_SPc"/>
    <property type="match status" value="1"/>
</dbReference>
<dbReference type="InterPro" id="IPR043504">
    <property type="entry name" value="Peptidase_S1_PA_chymotrypsin"/>
</dbReference>
<reference evidence="5" key="1">
    <citation type="submission" date="2022-08" db="UniProtKB">
        <authorList>
            <consortium name="EnsemblMetazoa"/>
        </authorList>
    </citation>
    <scope>IDENTIFICATION</scope>
    <source>
        <strain evidence="5">Israel</strain>
    </source>
</reference>
<feature type="compositionally biased region" description="Pro residues" evidence="3">
    <location>
        <begin position="91"/>
        <end position="113"/>
    </location>
</feature>
<dbReference type="PANTHER" id="PTHR24252">
    <property type="entry name" value="ACROSIN-RELATED"/>
    <property type="match status" value="1"/>
</dbReference>
<feature type="region of interest" description="Disordered" evidence="3">
    <location>
        <begin position="91"/>
        <end position="132"/>
    </location>
</feature>
<dbReference type="EMBL" id="AJVK01012027">
    <property type="status" value="NOT_ANNOTATED_CDS"/>
    <property type="molecule type" value="Genomic_DNA"/>
</dbReference>
<dbReference type="Gene3D" id="2.40.10.10">
    <property type="entry name" value="Trypsin-like serine proteases"/>
    <property type="match status" value="2"/>
</dbReference>
<dbReference type="VEuPathDB" id="VectorBase:PPAI003030"/>
<dbReference type="Pfam" id="PF00089">
    <property type="entry name" value="Trypsin"/>
    <property type="match status" value="2"/>
</dbReference>
<dbReference type="SUPFAM" id="SSF50494">
    <property type="entry name" value="Trypsin-like serine proteases"/>
    <property type="match status" value="2"/>
</dbReference>
<dbReference type="EMBL" id="AJVK01012026">
    <property type="status" value="NOT_ANNOTATED_CDS"/>
    <property type="molecule type" value="Genomic_DNA"/>
</dbReference>
<dbReference type="PROSITE" id="PS00134">
    <property type="entry name" value="TRYPSIN_HIS"/>
    <property type="match status" value="1"/>
</dbReference>
<dbReference type="VEuPathDB" id="VectorBase:PPAPM1_002971"/>
<evidence type="ECO:0000256" key="2">
    <source>
        <dbReference type="ARBA" id="ARBA00024195"/>
    </source>
</evidence>
<dbReference type="PANTHER" id="PTHR24252:SF7">
    <property type="entry name" value="HYALIN"/>
    <property type="match status" value="1"/>
</dbReference>
<feature type="signal peptide" evidence="4">
    <location>
        <begin position="1"/>
        <end position="24"/>
    </location>
</feature>
<evidence type="ECO:0000256" key="3">
    <source>
        <dbReference type="SAM" id="MobiDB-lite"/>
    </source>
</evidence>
<dbReference type="VEuPathDB" id="VectorBase:PPAPM1_011574"/>
<evidence type="ECO:0000256" key="4">
    <source>
        <dbReference type="SAM" id="SignalP"/>
    </source>
</evidence>
<dbReference type="InterPro" id="IPR018114">
    <property type="entry name" value="TRYPSIN_HIS"/>
</dbReference>
<evidence type="ECO:0000313" key="6">
    <source>
        <dbReference type="Proteomes" id="UP000092462"/>
    </source>
</evidence>
<evidence type="ECO:0000313" key="5">
    <source>
        <dbReference type="EnsemblMetazoa" id="PPAI003030-PA"/>
    </source>
</evidence>
<proteinExistence type="inferred from homology"/>
<dbReference type="InterPro" id="IPR031986">
    <property type="entry name" value="GD_N"/>
</dbReference>
<keyword evidence="4" id="KW-0732">Signal</keyword>